<evidence type="ECO:0000313" key="2">
    <source>
        <dbReference type="Proteomes" id="UP000593567"/>
    </source>
</evidence>
<keyword evidence="2" id="KW-1185">Reference proteome</keyword>
<dbReference type="AlphaFoldDB" id="A0A7J7JNB9"/>
<dbReference type="Proteomes" id="UP000593567">
    <property type="component" value="Unassembled WGS sequence"/>
</dbReference>
<comment type="caution">
    <text evidence="1">The sequence shown here is derived from an EMBL/GenBank/DDBJ whole genome shotgun (WGS) entry which is preliminary data.</text>
</comment>
<dbReference type="EMBL" id="VXIV02002141">
    <property type="protein sequence ID" value="KAF6027121.1"/>
    <property type="molecule type" value="Genomic_DNA"/>
</dbReference>
<organism evidence="1 2">
    <name type="scientific">Bugula neritina</name>
    <name type="common">Brown bryozoan</name>
    <name type="synonym">Sertularia neritina</name>
    <dbReference type="NCBI Taxonomy" id="10212"/>
    <lineage>
        <taxon>Eukaryota</taxon>
        <taxon>Metazoa</taxon>
        <taxon>Spiralia</taxon>
        <taxon>Lophotrochozoa</taxon>
        <taxon>Bryozoa</taxon>
        <taxon>Gymnolaemata</taxon>
        <taxon>Cheilostomatida</taxon>
        <taxon>Flustrina</taxon>
        <taxon>Buguloidea</taxon>
        <taxon>Bugulidae</taxon>
        <taxon>Bugula</taxon>
    </lineage>
</organism>
<sequence>MESFPTDQQLMEFYDDGMEDIFDSKLSMDCSSYFNDTDFTSLNIDNHANSLEQNQEPVYNYSCGVDAENNYAFNVVNNNSGLDENSNKYIPGKDYIAQSCASDAVFEDDIWDSILTQPVINDPMMSETCAQPLSKNTAADHCYSASQEQKARSSTKSNSYSAQQLVEARIAVVLSNGLEFPELPGCTPHQVTNFLKID</sequence>
<proteinExistence type="predicted"/>
<gene>
    <name evidence="1" type="ORF">EB796_014577</name>
</gene>
<evidence type="ECO:0000313" key="1">
    <source>
        <dbReference type="EMBL" id="KAF6027121.1"/>
    </source>
</evidence>
<accession>A0A7J7JNB9</accession>
<reference evidence="1" key="1">
    <citation type="submission" date="2020-06" db="EMBL/GenBank/DDBJ databases">
        <title>Draft genome of Bugula neritina, a colonial animal packing powerful symbionts and potential medicines.</title>
        <authorList>
            <person name="Rayko M."/>
        </authorList>
    </citation>
    <scope>NUCLEOTIDE SEQUENCE [LARGE SCALE GENOMIC DNA]</scope>
    <source>
        <strain evidence="1">Kwan_BN1</strain>
    </source>
</reference>
<protein>
    <submittedName>
        <fullName evidence="1">Uncharacterized protein</fullName>
    </submittedName>
</protein>
<name>A0A7J7JNB9_BUGNE</name>